<dbReference type="PATRIC" id="fig|1838286.3.peg.5"/>
<sequence>MTPAEQLCLACGLCCDGTLFHHVRLEPGDDAAKLKALGLPVRTSRGATPVTRFRQPCAALCADRSCRLYADRPGQCRSFECGVFQDVRAGRMEAGAALRLVKQARRQADDVRRLLRALGDTDEHHAMNERFRRTKRRLEAGGADPADMDTFAELSLAMHHLSLLTIDKFYTKAGAK</sequence>
<dbReference type="EMBL" id="CP016094">
    <property type="protein sequence ID" value="AOS42973.1"/>
    <property type="molecule type" value="Genomic_DNA"/>
</dbReference>
<dbReference type="InterPro" id="IPR005358">
    <property type="entry name" value="Puta_zinc/iron-chelating_dom"/>
</dbReference>
<gene>
    <name evidence="1" type="ORF">Verru16b_00007</name>
</gene>
<dbReference type="RefSeq" id="WP_169829260.1">
    <property type="nucleotide sequence ID" value="NZ_CP016094.1"/>
</dbReference>
<proteinExistence type="predicted"/>
<organism evidence="1 2">
    <name type="scientific">Lacunisphaera limnophila</name>
    <dbReference type="NCBI Taxonomy" id="1838286"/>
    <lineage>
        <taxon>Bacteria</taxon>
        <taxon>Pseudomonadati</taxon>
        <taxon>Verrucomicrobiota</taxon>
        <taxon>Opitutia</taxon>
        <taxon>Opitutales</taxon>
        <taxon>Opitutaceae</taxon>
        <taxon>Lacunisphaera</taxon>
    </lineage>
</organism>
<dbReference type="GO" id="GO:0032259">
    <property type="term" value="P:methylation"/>
    <property type="evidence" value="ECO:0007669"/>
    <property type="project" value="UniProtKB-KW"/>
</dbReference>
<keyword evidence="1" id="KW-0969">Cilium</keyword>
<dbReference type="Proteomes" id="UP000095228">
    <property type="component" value="Chromosome"/>
</dbReference>
<accession>A0A1I7PHA0</accession>
<dbReference type="STRING" id="1838286.Verru16b_00007"/>
<reference evidence="1 2" key="1">
    <citation type="submission" date="2016-06" db="EMBL/GenBank/DDBJ databases">
        <title>Three novel species with peptidoglycan cell walls form the new genus Lacunisphaera gen. nov. in the family Opitutaceae of the verrucomicrobial subdivision 4.</title>
        <authorList>
            <person name="Rast P."/>
            <person name="Gloeckner I."/>
            <person name="Jogler M."/>
            <person name="Boedeker C."/>
            <person name="Jeske O."/>
            <person name="Wiegand S."/>
            <person name="Reinhardt R."/>
            <person name="Schumann P."/>
            <person name="Rohde M."/>
            <person name="Spring S."/>
            <person name="Gloeckner F.O."/>
            <person name="Jogler C."/>
        </authorList>
    </citation>
    <scope>NUCLEOTIDE SEQUENCE [LARGE SCALE GENOMIC DNA]</scope>
    <source>
        <strain evidence="1 2">IG16b</strain>
    </source>
</reference>
<evidence type="ECO:0000313" key="1">
    <source>
        <dbReference type="EMBL" id="AOS42973.1"/>
    </source>
</evidence>
<keyword evidence="1" id="KW-0489">Methyltransferase</keyword>
<dbReference type="GO" id="GO:0008168">
    <property type="term" value="F:methyltransferase activity"/>
    <property type="evidence" value="ECO:0007669"/>
    <property type="project" value="UniProtKB-KW"/>
</dbReference>
<dbReference type="KEGG" id="obg:Verru16b_00007"/>
<name>A0A1I7PHA0_9BACT</name>
<keyword evidence="1" id="KW-0808">Transferase</keyword>
<dbReference type="AlphaFoldDB" id="A0A1I7PHA0"/>
<evidence type="ECO:0000313" key="2">
    <source>
        <dbReference type="Proteomes" id="UP000095228"/>
    </source>
</evidence>
<dbReference type="Pfam" id="PF03692">
    <property type="entry name" value="CxxCxxCC"/>
    <property type="match status" value="1"/>
</dbReference>
<keyword evidence="2" id="KW-1185">Reference proteome</keyword>
<keyword evidence="1" id="KW-0282">Flagellum</keyword>
<protein>
    <submittedName>
        <fullName evidence="1">Flagellin N-methylase</fullName>
    </submittedName>
</protein>
<keyword evidence="1" id="KW-0966">Cell projection</keyword>